<evidence type="ECO:0000313" key="8">
    <source>
        <dbReference type="Proteomes" id="UP001177023"/>
    </source>
</evidence>
<evidence type="ECO:0000256" key="5">
    <source>
        <dbReference type="ARBA" id="ARBA00022825"/>
    </source>
</evidence>
<dbReference type="InterPro" id="IPR008758">
    <property type="entry name" value="Peptidase_S28"/>
</dbReference>
<evidence type="ECO:0000313" key="7">
    <source>
        <dbReference type="EMBL" id="CAJ0579039.1"/>
    </source>
</evidence>
<comment type="similarity">
    <text evidence="1">Belongs to the peptidase S28 family.</text>
</comment>
<proteinExistence type="inferred from homology"/>
<name>A0AA36D352_9BILA</name>
<accession>A0AA36D352</accession>
<feature type="non-terminal residue" evidence="7">
    <location>
        <position position="478"/>
    </location>
</feature>
<dbReference type="InterPro" id="IPR029058">
    <property type="entry name" value="AB_hydrolase_fold"/>
</dbReference>
<evidence type="ECO:0000256" key="3">
    <source>
        <dbReference type="ARBA" id="ARBA00022729"/>
    </source>
</evidence>
<organism evidence="7 8">
    <name type="scientific">Mesorhabditis spiculigera</name>
    <dbReference type="NCBI Taxonomy" id="96644"/>
    <lineage>
        <taxon>Eukaryota</taxon>
        <taxon>Metazoa</taxon>
        <taxon>Ecdysozoa</taxon>
        <taxon>Nematoda</taxon>
        <taxon>Chromadorea</taxon>
        <taxon>Rhabditida</taxon>
        <taxon>Rhabditina</taxon>
        <taxon>Rhabditomorpha</taxon>
        <taxon>Rhabditoidea</taxon>
        <taxon>Rhabditidae</taxon>
        <taxon>Mesorhabditinae</taxon>
        <taxon>Mesorhabditis</taxon>
    </lineage>
</organism>
<dbReference type="FunFam" id="1.20.120.980:FF:000007">
    <property type="entry name" value="Predicted protein"/>
    <property type="match status" value="1"/>
</dbReference>
<keyword evidence="5" id="KW-0720">Serine protease</keyword>
<keyword evidence="4" id="KW-0378">Hydrolase</keyword>
<dbReference type="Proteomes" id="UP001177023">
    <property type="component" value="Unassembled WGS sequence"/>
</dbReference>
<dbReference type="Gene3D" id="1.20.120.980">
    <property type="entry name" value="Serine carboxypeptidase S28, SKS domain"/>
    <property type="match status" value="1"/>
</dbReference>
<keyword evidence="6" id="KW-0325">Glycoprotein</keyword>
<dbReference type="PANTHER" id="PTHR11010:SF104">
    <property type="entry name" value="SERINE PROTEASE PCP-1-RELATED"/>
    <property type="match status" value="1"/>
</dbReference>
<evidence type="ECO:0000256" key="2">
    <source>
        <dbReference type="ARBA" id="ARBA00022670"/>
    </source>
</evidence>
<protein>
    <submittedName>
        <fullName evidence="7">Uncharacterized protein</fullName>
    </submittedName>
</protein>
<evidence type="ECO:0000256" key="1">
    <source>
        <dbReference type="ARBA" id="ARBA00011079"/>
    </source>
</evidence>
<dbReference type="GO" id="GO:0070008">
    <property type="term" value="F:serine-type exopeptidase activity"/>
    <property type="evidence" value="ECO:0007669"/>
    <property type="project" value="InterPro"/>
</dbReference>
<dbReference type="InterPro" id="IPR042269">
    <property type="entry name" value="Ser_carbopepase_S28_SKS"/>
</dbReference>
<dbReference type="SUPFAM" id="SSF53474">
    <property type="entry name" value="alpha/beta-Hydrolases"/>
    <property type="match status" value="1"/>
</dbReference>
<dbReference type="GO" id="GO:0008239">
    <property type="term" value="F:dipeptidyl-peptidase activity"/>
    <property type="evidence" value="ECO:0007669"/>
    <property type="project" value="TreeGrafter"/>
</dbReference>
<reference evidence="7" key="1">
    <citation type="submission" date="2023-06" db="EMBL/GenBank/DDBJ databases">
        <authorList>
            <person name="Delattre M."/>
        </authorList>
    </citation>
    <scope>NUCLEOTIDE SEQUENCE</scope>
    <source>
        <strain evidence="7">AF72</strain>
    </source>
</reference>
<gene>
    <name evidence="7" type="ORF">MSPICULIGERA_LOCUS17273</name>
</gene>
<keyword evidence="8" id="KW-1185">Reference proteome</keyword>
<dbReference type="Pfam" id="PF05577">
    <property type="entry name" value="Peptidase_S28"/>
    <property type="match status" value="1"/>
</dbReference>
<evidence type="ECO:0000256" key="4">
    <source>
        <dbReference type="ARBA" id="ARBA00022801"/>
    </source>
</evidence>
<dbReference type="GO" id="GO:0006508">
    <property type="term" value="P:proteolysis"/>
    <property type="evidence" value="ECO:0007669"/>
    <property type="project" value="UniProtKB-KW"/>
</dbReference>
<comment type="caution">
    <text evidence="7">The sequence shown here is derived from an EMBL/GenBank/DDBJ whole genome shotgun (WGS) entry which is preliminary data.</text>
</comment>
<dbReference type="AlphaFoldDB" id="A0AA36D352"/>
<evidence type="ECO:0000256" key="6">
    <source>
        <dbReference type="ARBA" id="ARBA00023180"/>
    </source>
</evidence>
<keyword evidence="2" id="KW-0645">Protease</keyword>
<dbReference type="EMBL" id="CATQJA010002655">
    <property type="protein sequence ID" value="CAJ0579039.1"/>
    <property type="molecule type" value="Genomic_DNA"/>
</dbReference>
<dbReference type="Gene3D" id="3.40.50.1820">
    <property type="entry name" value="alpha/beta hydrolase"/>
    <property type="match status" value="1"/>
</dbReference>
<sequence>MKFGYYGKSMPFGPDSYKDVSKMAYLTSEQALADYAHLFYYMKNGQKHDDGSPTFDVKTKVVLFGGSYGGMLSAWFRMKYPHLSVGAWASSAPLKYFNGGGVDWGAFDLVTTRTFKDAGANFNNVKNGWNAILKLSQTADGQDYLNKLFNVASNSTIKDINGGWNLVYFVREAIEYMAMTDYPYPTNFLVPMPGFPVKVAAKYLGGADSNDDKALVAALFKASMVYYNQDNNADPTFVSCIDPVQCGDPGTAGLGDALGWPWQECTEIVVEMCANNQSFFLEDTGCTTKPLQVLKDSCNQVFGNMGWTEKFFRENGVRDLYGLTLVGYYNMILTQGYLDPWSSGGYKTTDAGVGQQQGIYVAEIQGSAHHLDLRTPNTCDGEPTHNMRYQAVNIINCWLTDGCISPPLQPLPALNDLTNVTCKDWIQGYPWGQNGTVTLPPGTVTGSTVTPVPTTSMAVTSLPLISFIFYLLRVVRAI</sequence>
<dbReference type="PANTHER" id="PTHR11010">
    <property type="entry name" value="PROTEASE S28 PRO-X CARBOXYPEPTIDASE-RELATED"/>
    <property type="match status" value="1"/>
</dbReference>
<keyword evidence="3" id="KW-0732">Signal</keyword>